<feature type="domain" description="CshA" evidence="4">
    <location>
        <begin position="1307"/>
        <end position="1414"/>
    </location>
</feature>
<reference evidence="7" key="1">
    <citation type="submission" date="2016-10" db="EMBL/GenBank/DDBJ databases">
        <authorList>
            <person name="Varghese N."/>
            <person name="Submissions S."/>
        </authorList>
    </citation>
    <scope>NUCLEOTIDE SEQUENCE [LARGE SCALE GENOMIC DNA]</scope>
    <source>
        <strain evidence="7">DSM 22002</strain>
    </source>
</reference>
<feature type="domain" description="CshA" evidence="4">
    <location>
        <begin position="1965"/>
        <end position="2072"/>
    </location>
</feature>
<feature type="region of interest" description="Disordered" evidence="1">
    <location>
        <begin position="4157"/>
        <end position="4191"/>
    </location>
</feature>
<feature type="domain" description="DUF7507" evidence="5">
    <location>
        <begin position="736"/>
        <end position="836"/>
    </location>
</feature>
<organism evidence="6 7">
    <name type="scientific">Agrococcus jejuensis</name>
    <dbReference type="NCBI Taxonomy" id="399736"/>
    <lineage>
        <taxon>Bacteria</taxon>
        <taxon>Bacillati</taxon>
        <taxon>Actinomycetota</taxon>
        <taxon>Actinomycetes</taxon>
        <taxon>Micrococcales</taxon>
        <taxon>Microbacteriaceae</taxon>
        <taxon>Agrococcus</taxon>
    </lineage>
</organism>
<dbReference type="Pfam" id="PF19076">
    <property type="entry name" value="CshA_repeat"/>
    <property type="match status" value="27"/>
</dbReference>
<feature type="chain" id="PRO_5039407778" evidence="3">
    <location>
        <begin position="27"/>
        <end position="4224"/>
    </location>
</feature>
<evidence type="ECO:0000259" key="4">
    <source>
        <dbReference type="Pfam" id="PF19076"/>
    </source>
</evidence>
<feature type="domain" description="CshA" evidence="4">
    <location>
        <begin position="3950"/>
        <end position="4052"/>
    </location>
</feature>
<feature type="domain" description="CshA" evidence="4">
    <location>
        <begin position="3731"/>
        <end position="3837"/>
    </location>
</feature>
<feature type="compositionally biased region" description="Polar residues" evidence="1">
    <location>
        <begin position="1864"/>
        <end position="1875"/>
    </location>
</feature>
<feature type="domain" description="CshA" evidence="4">
    <location>
        <begin position="1527"/>
        <end position="1634"/>
    </location>
</feature>
<feature type="domain" description="CshA" evidence="4">
    <location>
        <begin position="2076"/>
        <end position="2182"/>
    </location>
</feature>
<dbReference type="NCBIfam" id="TIGR01451">
    <property type="entry name" value="B_ant_repeat"/>
    <property type="match status" value="4"/>
</dbReference>
<feature type="domain" description="CshA" evidence="4">
    <location>
        <begin position="3294"/>
        <end position="3400"/>
    </location>
</feature>
<keyword evidence="2" id="KW-0812">Transmembrane</keyword>
<feature type="region of interest" description="Disordered" evidence="1">
    <location>
        <begin position="3421"/>
        <end position="3441"/>
    </location>
</feature>
<evidence type="ECO:0000256" key="3">
    <source>
        <dbReference type="SAM" id="SignalP"/>
    </source>
</evidence>
<feature type="domain" description="DUF7507" evidence="5">
    <location>
        <begin position="848"/>
        <end position="954"/>
    </location>
</feature>
<evidence type="ECO:0000259" key="5">
    <source>
        <dbReference type="Pfam" id="PF24346"/>
    </source>
</evidence>
<feature type="domain" description="CshA" evidence="4">
    <location>
        <begin position="3403"/>
        <end position="3507"/>
    </location>
</feature>
<feature type="compositionally biased region" description="Polar residues" evidence="1">
    <location>
        <begin position="1904"/>
        <end position="1925"/>
    </location>
</feature>
<feature type="domain" description="CshA" evidence="4">
    <location>
        <begin position="2745"/>
        <end position="2852"/>
    </location>
</feature>
<name>A0A1G8EDD5_9MICO</name>
<feature type="domain" description="CshA" evidence="4">
    <location>
        <begin position="1418"/>
        <end position="1525"/>
    </location>
</feature>
<feature type="domain" description="CshA" evidence="4">
    <location>
        <begin position="2187"/>
        <end position="2291"/>
    </location>
</feature>
<evidence type="ECO:0000313" key="6">
    <source>
        <dbReference type="EMBL" id="SDH67923.1"/>
    </source>
</evidence>
<feature type="domain" description="CshA" evidence="4">
    <location>
        <begin position="3621"/>
        <end position="3728"/>
    </location>
</feature>
<dbReference type="Proteomes" id="UP000198822">
    <property type="component" value="Chromosome I"/>
</dbReference>
<feature type="compositionally biased region" description="Low complexity" evidence="1">
    <location>
        <begin position="1848"/>
        <end position="1859"/>
    </location>
</feature>
<feature type="domain" description="DUF7507" evidence="5">
    <location>
        <begin position="620"/>
        <end position="724"/>
    </location>
</feature>
<keyword evidence="7" id="KW-1185">Reference proteome</keyword>
<feature type="region of interest" description="Disordered" evidence="1">
    <location>
        <begin position="1899"/>
        <end position="1925"/>
    </location>
</feature>
<feature type="domain" description="CshA" evidence="4">
    <location>
        <begin position="2405"/>
        <end position="2521"/>
    </location>
</feature>
<proteinExistence type="predicted"/>
<dbReference type="InterPro" id="IPR026395">
    <property type="entry name" value="CshA_fibril"/>
</dbReference>
<gene>
    <name evidence="6" type="ORF">SAMN04489720_1991</name>
</gene>
<feature type="domain" description="CshA" evidence="4">
    <location>
        <begin position="2855"/>
        <end position="2960"/>
    </location>
</feature>
<dbReference type="STRING" id="399736.SAMN04489720_1991"/>
<dbReference type="NCBIfam" id="TIGR01167">
    <property type="entry name" value="LPXTG_anchor"/>
    <property type="match status" value="1"/>
</dbReference>
<feature type="domain" description="CshA" evidence="4">
    <location>
        <begin position="1638"/>
        <end position="1744"/>
    </location>
</feature>
<feature type="domain" description="CshA" evidence="4">
    <location>
        <begin position="2964"/>
        <end position="3065"/>
    </location>
</feature>
<dbReference type="NCBIfam" id="TIGR04225">
    <property type="entry name" value="CshA_fibril_rpt"/>
    <property type="match status" value="25"/>
</dbReference>
<feature type="compositionally biased region" description="Low complexity" evidence="1">
    <location>
        <begin position="2624"/>
        <end position="2640"/>
    </location>
</feature>
<evidence type="ECO:0000313" key="7">
    <source>
        <dbReference type="Proteomes" id="UP000198822"/>
    </source>
</evidence>
<feature type="domain" description="DUF7507" evidence="5">
    <location>
        <begin position="499"/>
        <end position="609"/>
    </location>
</feature>
<feature type="region of interest" description="Disordered" evidence="1">
    <location>
        <begin position="1846"/>
        <end position="1883"/>
    </location>
</feature>
<dbReference type="Pfam" id="PF24346">
    <property type="entry name" value="DUF7507"/>
    <property type="match status" value="6"/>
</dbReference>
<feature type="domain" description="CshA" evidence="4">
    <location>
        <begin position="1748"/>
        <end position="1852"/>
    </location>
</feature>
<feature type="domain" description="CshA" evidence="4">
    <location>
        <begin position="3184"/>
        <end position="3290"/>
    </location>
</feature>
<feature type="domain" description="CshA" evidence="4">
    <location>
        <begin position="1855"/>
        <end position="1962"/>
    </location>
</feature>
<feature type="region of interest" description="Disordered" evidence="1">
    <location>
        <begin position="2624"/>
        <end position="2647"/>
    </location>
</feature>
<feature type="domain" description="CshA" evidence="4">
    <location>
        <begin position="3510"/>
        <end position="3617"/>
    </location>
</feature>
<feature type="domain" description="CshA" evidence="4">
    <location>
        <begin position="3073"/>
        <end position="3180"/>
    </location>
</feature>
<protein>
    <submittedName>
        <fullName evidence="6">LPXTG-motif cell wall anchor domain-containing protein/conserved repeat domain-containing protein</fullName>
    </submittedName>
</protein>
<keyword evidence="2" id="KW-0472">Membrane</keyword>
<feature type="domain" description="DUF7507" evidence="5">
    <location>
        <begin position="1080"/>
        <end position="1185"/>
    </location>
</feature>
<evidence type="ECO:0000256" key="1">
    <source>
        <dbReference type="SAM" id="MobiDB-lite"/>
    </source>
</evidence>
<feature type="signal peptide" evidence="3">
    <location>
        <begin position="1"/>
        <end position="26"/>
    </location>
</feature>
<feature type="domain" description="CshA" evidence="4">
    <location>
        <begin position="4061"/>
        <end position="4149"/>
    </location>
</feature>
<feature type="region of interest" description="Disordered" evidence="1">
    <location>
        <begin position="3956"/>
        <end position="3981"/>
    </location>
</feature>
<feature type="domain" description="CshA" evidence="4">
    <location>
        <begin position="3841"/>
        <end position="3946"/>
    </location>
</feature>
<accession>A0A1G8EDD5</accession>
<dbReference type="InterPro" id="IPR047589">
    <property type="entry name" value="DUF11_rpt"/>
</dbReference>
<keyword evidence="3" id="KW-0732">Signal</keyword>
<feature type="domain" description="CshA" evidence="4">
    <location>
        <begin position="1198"/>
        <end position="1305"/>
    </location>
</feature>
<evidence type="ECO:0000256" key="2">
    <source>
        <dbReference type="SAM" id="Phobius"/>
    </source>
</evidence>
<dbReference type="EMBL" id="LT629695">
    <property type="protein sequence ID" value="SDH67923.1"/>
    <property type="molecule type" value="Genomic_DNA"/>
</dbReference>
<keyword evidence="2" id="KW-1133">Transmembrane helix</keyword>
<dbReference type="InterPro" id="IPR055354">
    <property type="entry name" value="DUF7507"/>
</dbReference>
<feature type="domain" description="CshA" evidence="4">
    <location>
        <begin position="2523"/>
        <end position="2630"/>
    </location>
</feature>
<feature type="domain" description="CshA" evidence="4">
    <location>
        <begin position="2633"/>
        <end position="2740"/>
    </location>
</feature>
<feature type="domain" description="CshA" evidence="4">
    <location>
        <begin position="2295"/>
        <end position="2397"/>
    </location>
</feature>
<sequence length="4224" mass="425199">MHASPVRRRLKAALASVLAIVMGVSAATLVAPAAPAEAAVVSPMTNAYNSVVNGNYLMVGNGVMQAGTSYLTGGTADAFHNGVALTGLVNDNFQMQRRNAVPALQAAGADNSTSATLTVPSGASIARAYLFWQGSTGLAGNGSGGTVQRCNASVTPDATLAAGSPANRQVMLQVGSGAISSVAGAVTIEPTPTGTLPQYYSAFADVTSQLSTIATGSSQTINVGNLWAAEGRNCYAGWSLALVYDFGRFIPGNDASQARNVIIANGHVRLGQNESQHTTFSGFTSAAGDIQSSFFLGEGDRNISGDYAQYRAGTTGAFTRIAGATGETDNVGTGRATGSVRFQGTSTDTFFNGSVDVRTTALTGIPVGTSSIQLELGTVQDTYMLQAAALAVPVAAVRIEKTFTGSGSTAVDVQDILPGQAPSYTITVTNAGSSPVSNVQVADTLAPSCVRTIGTLAVGGVTQYTCTGPATNTGLTNTATVSGTGIISDSDTTVVNVGAISLAKTVTPSNGYTGRPGDTLSYTFTIRNSGSSELRGVTLTDPMSGLQGLAIDWGTSSVASTPPGTLAAGETVIGTATYALTVTDVDRGTVTNPNAVARGLNPNQVAVTSTASATQTIPPAPALNLSKTGTLAQGATGRVGDLVTYSFSATNTGNVTLSGVTITDPHVGLSSIVYTWPGTAGVLRAGQTVTATATAPITQAEIDAGRVVNTARVAGTSPTNVAVNGTATTTVAITQTPTIAIDKNGTLATGAGAAGTLVNYTFDVVNTGNVTLTGITVSDPNVASITPPSGWTGTLAPGATARFTASHTITQTEVNAGRVSNTATVRGTPPTGAAVTGTDTFVQPLANTPGIDLEKTGAHELNGPGNADDTILYTFAIRNTGQSTLTGITISDPMLAGRQPVAQTWPAATGTLQPGQTASVQYRMPITQAQIDAGYVDNTASATGTAQAGTVTDSDTHRTPINRTTSVLLSKTVTAPTGTPQVGTQLPYRFVIANNGSTTLTNVALSDPMFTQAQLTYAWPGTPGTLAPGAQVVVTASTALTQAQIDAGTVGNTATATATGPSGVPSVSSTSHADAAIPRTPALSLTKTGAIATGQVGRVGDTIQYELTIVNTGNVTLTNVTASDAMPGLVGPTVVSWPRSTPGTLLPGDQVRFTATYVIRASDVAAGAVTNSASATGRGPIGGTPIATASVTVPLPAATPVAQPDTISTTQGAPGRVLPLANDVPGDPGVPLIPSTLTLVDGAGLAVTSITLPGVGTFTVDRSTVGSPAVVFTPVPGFTGQAPAVGYRVNDANGTATSSTIVATVTPVTPTAQPDVATGRQGAPASVDPLANDAPGSASIPLQRSSVSYVNGAGQPVATVTVDGQGTWSVNRDDPQNPRFVFTPLPSFSGTSTAVPYRVLDANGTAATSTVTAQITAVAPALQPDTGSNRQGASVTVAPFANDAPGDPAVPLQPGTITLVGADGQGTNTVTIAGQGTYTLVRTDPAVPRIVFTPIAPFTGEATPVTYQVSDANGVPARTTFTPTITPVAPIARADVGEARQGATVTIDPFVNDEPGNAAVPIVRSQLTLLDAAGNPTDEIVVAGQGTWRVVRTDAASPVITFTPLPAFTGQATPQPYRIADANGTTARSTVGATIGAVVPIASPDTATGRQGAPASVDPLANDRPGDPAVPLVPSTLQLVDGTGTVVPQIVVSNQGTWTVDRTNPDAPRLVFTPLPGFTGASTPVAYQVADANGTIASSTVRATISAVTPIANPDTASGRQGAALPFDVVANDTPGDPAVPIDRSSLVLVGADAQGGVTIADQGRYTVDRTNTAAPFVVFTPLLPFTGTATPVTYQVADANGTTAQSTYTPTLTPVTPVANPDTGATRQGASTTIDPLANDRPGDPAVPLRPGSLTLIGAGGQPTDTITVPGQGTWTVDRTGTTPVVTFTPEPGFSGTADPVTYQVDDQNGTPVRSTITVTVAAVTPAAVPDSASGRQGSQVSAAVLANDSAGDPAVPLVPSTLTLLTAAGAPATTVTITGQGTYSIDAITDPAAPRIVFTPLASYVGTATPVDYRVEDANRTTARSTFTPTLVGVTPVATDDGGAARQGAPVTVLPLANDRPGDPAVPLDPATITLLDAAGAAATTVTFDGVGTYTLDTTTTPGTPRIVFQPVLLFDGDATPVRYRVTDANGTPATAFVRPVIAGVRPAAAPDAASGLQGSPVSAAVLDNDSPGNGEVPLVPASLELLLGDEVVPFVDVTGGRYTIDRGAAGGPRIVFTPDASFVGTADPVTYRVADANTETATSTFTPTLIGVEPVALPDEGSGHQGERITLRPLANDSSGDPSVPLVPATFTLLNAAGDRVDTLLVPNEGLWTTDRTDPLNPTVTFAPIGSFTGPTTPVRYVVADENGTETEATVVVVTLTPVTPVANPDAASGRQGAPVSAPVVANDAQGHPDVPLVPSSLRLVDAAGALVPVGGTVTLDATQGTYSIDATTDPANPTIVFTPVATYANAAEPATRVRYSIADANGTRAESTFTPTITPVTPVANPDEGTNHQGAPVTVSPLANDAPGLADVPLQPETLTLLDADGNPATEVTTTQGRYTLDTTTEPGVPHIVFTPLLSYVGTALPVTYRVSDANGTPDTATFTPTLTPVAPTASPDSGTGRQGAPVTIHPLVNDVAGDPAVPLVPTSLTLVGAGGGSVDELVVEDQGTWRVDRTTDPANPVIVFEPLPTFRGNATPVPYRVSDANGTPVASAISVTITPVDPVLQPDAGEARQGATVTLAPLANDAPGDAGVPLVPSTFTLLDAAGNPVAERTVPNEGTYRVDATDPANPLVVFTPLLTFRGEATPVSYRVADANGTTATSTITPTITGVDPVAQPDAGEGRQGAVVTIDALANDMAGSPEVPLVRPSLTLLDAVGDAVDTRVIAGQGTWTVVRTDAANPVLAFTPELGFVGESTVPYAVLDANGTRAPSTATATITAVTPAATSDVATSRQGAPASVAPLANDTAGDPDVPLVPSTLTLLDGDGNPVAEIVIPGQGTYTIDRSTPAAPRIVFTPELTFVGPATPAPYRVLDANGTPAQSLVLPIIEPVTPLANPDAESARQGSVITFRPLGNDTQGHPDVPFAPATLTLLDADGTPVDTLTVPGQGTYAVDRSTPSNPTVTFTPELSFVGTASPATYRVADANGTTTTSTITPTLVGVTPIANPDAASGRQGSVVSAAVLANDAAGTPSVPLVPSTLTLIDADGNAATTVTVADQGTYSIDRSTASAPRIAFTPLATYVGIATPVTYQVADANGTGARSTFTPTLVGVTPVALDDAGSARQGATVTVLPLANDSAGDASVPLDPSTFMLLDGAGNPVPSITVPLQGVYTVAGTATAPQVVFTPFPFFTGEATPAPYRVADANGTTATAFVRPTIAGVEPVASPDFASGRQGAPVSAAVLDNDSPGEGDVPLEPGTLTLLQGDDRVATVDVPGGRYSIDRTDAANPRIVFTPDAAFVGTAEPVAYLVEDENGTEARSTFTPTLVPVTPIADPDAASGRQGAPVSAAVLANDDAGHPDVPLDPTTLQLLDGSGAVATVVEVPGQGSYAIDASDEDAPRIVFTPLPGYVGTATPVTYRVADANGTTTESTFTPTLVAVAPIASPDFASGRQGAAVSSPVLANDDAGDDDVPLVPSTLRLLDAAGALTTQVDVPGQGTYTIDVSDADAPRIVFTPLPDFSGQATAVGYQVSDANGTHTQSTFTPTITAVTPIAAPDAATGRQGSPVSSPVLVNDEAGDDEVPLDPATLTLLDADGNPVESVTIVGEGTYRVDASAPASPRIVFTPLADYVGTAVPVAYRISDANGTPAESTFTPTLVEVLPIASPDSGQALQGKTVTLDALANDAAGSADVPLVGSTLTLRNGAGEPVDELVLDGVGTWTVDRTNPDRPVLVFTPLPGYVGTSTVPYTVADANGTLAPTTASATIVAVTPVATDDSSVGPVGETQTIDPLANDRAGDPSVPLDPSTLVLLDESGEPVLTRTVPGEGTYVVVDGRIAFTPEAGFVGTATGVPYRVADANGTTAQAVYTPRVVDGPVVEVEDLYGEGMRGTPVTVDPSSGEPNLDPTSVRLVDASGAQVGAIVVPGEGTWTVDPVTGFITFTPEAGLEGDPTPIRWIGATTDGTIVTGQVVVHYLDPVSPPPTVDPTGSTPPTAPAPSGPGGPGGPDLPRTGVEPAGWLLVLAAMLGLVGFGLLRRRRRSDELV</sequence>
<feature type="transmembrane region" description="Helical" evidence="2">
    <location>
        <begin position="4196"/>
        <end position="4214"/>
    </location>
</feature>
<feature type="domain" description="DUF7507" evidence="5">
    <location>
        <begin position="966"/>
        <end position="1066"/>
    </location>
</feature>